<name>A0A0P1KT46_9SACH</name>
<dbReference type="SMART" id="SM00298">
    <property type="entry name" value="CHROMO"/>
    <property type="match status" value="1"/>
</dbReference>
<comment type="subcellular location">
    <subcellularLocation>
        <location evidence="1">Nucleus</location>
    </subcellularLocation>
</comment>
<keyword evidence="5" id="KW-0805">Transcription regulation</keyword>
<gene>
    <name evidence="10" type="ORF">LAQU0_S07e04082g</name>
</gene>
<organism evidence="10 11">
    <name type="scientific">Lachancea quebecensis</name>
    <dbReference type="NCBI Taxonomy" id="1654605"/>
    <lineage>
        <taxon>Eukaryota</taxon>
        <taxon>Fungi</taxon>
        <taxon>Dikarya</taxon>
        <taxon>Ascomycota</taxon>
        <taxon>Saccharomycotina</taxon>
        <taxon>Saccharomycetes</taxon>
        <taxon>Saccharomycetales</taxon>
        <taxon>Saccharomycetaceae</taxon>
        <taxon>Lachancea</taxon>
    </lineage>
</organism>
<evidence type="ECO:0000256" key="1">
    <source>
        <dbReference type="ARBA" id="ARBA00004123"/>
    </source>
</evidence>
<dbReference type="InterPro" id="IPR053820">
    <property type="entry name" value="MSL3_chromo-like"/>
</dbReference>
<dbReference type="Pfam" id="PF05712">
    <property type="entry name" value="MRG"/>
    <property type="match status" value="1"/>
</dbReference>
<dbReference type="GO" id="GO:0006338">
    <property type="term" value="P:chromatin remodeling"/>
    <property type="evidence" value="ECO:0007669"/>
    <property type="project" value="UniProtKB-ARBA"/>
</dbReference>
<evidence type="ECO:0000259" key="9">
    <source>
        <dbReference type="SMART" id="SM00298"/>
    </source>
</evidence>
<dbReference type="SUPFAM" id="SSF54160">
    <property type="entry name" value="Chromo domain-like"/>
    <property type="match status" value="1"/>
</dbReference>
<sequence length="291" mass="33106">MPLSVDDKCLAFHGPLLYAAKVLKVHDPSIGGDDDEEIPPQLKDQQCFYIHYRGWKSSWDEWVGHDRIREYTEENLELKKQLVQETKDASNAKKKAVAKPKKTEIKKKKSAAAALQEETLPTGPRITIHISHSLKSILVDDWERITKDKKLVELPCKPTVAEVLSDYYEESSAKEISPVVQSQLKEYCDGLKLYFDCSLSAILLYRFERLQYANEAAESPASSIYGAMHLLRLLSSLPELVSLTAMDERGCDVVVQQTDKLLKWLTEKRTLFEESNYINTSSQYEGMALGM</sequence>
<dbReference type="GO" id="GO:0032221">
    <property type="term" value="C:Rpd3S complex"/>
    <property type="evidence" value="ECO:0007669"/>
    <property type="project" value="TreeGrafter"/>
</dbReference>
<dbReference type="InterPro" id="IPR000953">
    <property type="entry name" value="Chromo/chromo_shadow_dom"/>
</dbReference>
<feature type="coiled-coil region" evidence="8">
    <location>
        <begin position="68"/>
        <end position="95"/>
    </location>
</feature>
<dbReference type="OrthoDB" id="124855at2759"/>
<dbReference type="PIRSF" id="PIRSF038133">
    <property type="entry name" value="HAT_Nua4_EAF3/MRG15"/>
    <property type="match status" value="1"/>
</dbReference>
<evidence type="ECO:0000256" key="5">
    <source>
        <dbReference type="ARBA" id="ARBA00023015"/>
    </source>
</evidence>
<evidence type="ECO:0000256" key="4">
    <source>
        <dbReference type="ARBA" id="ARBA00022853"/>
    </source>
</evidence>
<dbReference type="GO" id="GO:0035267">
    <property type="term" value="C:NuA4 histone acetyltransferase complex"/>
    <property type="evidence" value="ECO:0007669"/>
    <property type="project" value="TreeGrafter"/>
</dbReference>
<feature type="domain" description="Chromo" evidence="9">
    <location>
        <begin position="17"/>
        <end position="84"/>
    </location>
</feature>
<reference evidence="11" key="1">
    <citation type="submission" date="2015-10" db="EMBL/GenBank/DDBJ databases">
        <authorList>
            <person name="Devillers H."/>
        </authorList>
    </citation>
    <scope>NUCLEOTIDE SEQUENCE [LARGE SCALE GENOMIC DNA]</scope>
</reference>
<dbReference type="Pfam" id="PF22732">
    <property type="entry name" value="MSL3_chromo-like"/>
    <property type="match status" value="1"/>
</dbReference>
<dbReference type="PROSITE" id="PS51640">
    <property type="entry name" value="MRG"/>
    <property type="match status" value="1"/>
</dbReference>
<proteinExistence type="inferred from homology"/>
<keyword evidence="7" id="KW-0539">Nucleus</keyword>
<dbReference type="Gene3D" id="1.10.274.30">
    <property type="entry name" value="MRG domain"/>
    <property type="match status" value="1"/>
</dbReference>
<dbReference type="PANTHER" id="PTHR10880:SF15">
    <property type="entry name" value="MSL COMPLEX SUBUNIT 3"/>
    <property type="match status" value="1"/>
</dbReference>
<keyword evidence="11" id="KW-1185">Reference proteome</keyword>
<evidence type="ECO:0000256" key="2">
    <source>
        <dbReference type="ARBA" id="ARBA00009093"/>
    </source>
</evidence>
<keyword evidence="4" id="KW-0156">Chromatin regulator</keyword>
<evidence type="ECO:0000313" key="11">
    <source>
        <dbReference type="Proteomes" id="UP000236544"/>
    </source>
</evidence>
<dbReference type="GO" id="GO:0006355">
    <property type="term" value="P:regulation of DNA-templated transcription"/>
    <property type="evidence" value="ECO:0007669"/>
    <property type="project" value="InterPro"/>
</dbReference>
<keyword evidence="8" id="KW-0175">Coiled coil</keyword>
<dbReference type="InterPro" id="IPR008676">
    <property type="entry name" value="MRG"/>
</dbReference>
<dbReference type="PANTHER" id="PTHR10880">
    <property type="entry name" value="MORTALITY FACTOR 4-LIKE PROTEIN"/>
    <property type="match status" value="1"/>
</dbReference>
<evidence type="ECO:0000256" key="3">
    <source>
        <dbReference type="ARBA" id="ARBA00018505"/>
    </source>
</evidence>
<evidence type="ECO:0000256" key="6">
    <source>
        <dbReference type="ARBA" id="ARBA00023163"/>
    </source>
</evidence>
<accession>A0A0P1KT46</accession>
<keyword evidence="6" id="KW-0804">Transcription</keyword>
<dbReference type="InterPro" id="IPR038217">
    <property type="entry name" value="MRG_C_sf"/>
</dbReference>
<dbReference type="InterPro" id="IPR026541">
    <property type="entry name" value="MRG_dom"/>
</dbReference>
<evidence type="ECO:0000313" key="10">
    <source>
        <dbReference type="EMBL" id="CUS22958.1"/>
    </source>
</evidence>
<comment type="similarity">
    <text evidence="2">Belongs to the MRG family.</text>
</comment>
<dbReference type="AlphaFoldDB" id="A0A0P1KT46"/>
<evidence type="ECO:0000256" key="8">
    <source>
        <dbReference type="SAM" id="Coils"/>
    </source>
</evidence>
<dbReference type="Gene3D" id="2.30.30.140">
    <property type="match status" value="1"/>
</dbReference>
<protein>
    <recommendedName>
        <fullName evidence="3">Chromatin modification-related protein EAF3</fullName>
    </recommendedName>
</protein>
<dbReference type="Proteomes" id="UP000236544">
    <property type="component" value="Unassembled WGS sequence"/>
</dbReference>
<evidence type="ECO:0000256" key="7">
    <source>
        <dbReference type="ARBA" id="ARBA00023242"/>
    </source>
</evidence>
<dbReference type="EMBL" id="LN890573">
    <property type="protein sequence ID" value="CUS22958.1"/>
    <property type="molecule type" value="Genomic_DNA"/>
</dbReference>
<dbReference type="InterPro" id="IPR016197">
    <property type="entry name" value="Chromo-like_dom_sf"/>
</dbReference>